<sequence length="164" mass="19196">MDEKELMTFMVRKFSRLLNNDSQLTNLVGQGKKKSFSTNVFQCYECGKEGHIKLDCPNLKPKQKGKKRFPQGRNMKRKEAYIAWENPESESSSDEDTDQEEEPNICNMAGTLSDDSDNNEEFEKLPIEEKYQQLIETFSELHAKAMRLEYKISLSSKNSPRRRW</sequence>
<dbReference type="RefSeq" id="XP_022633207.1">
    <property type="nucleotide sequence ID" value="XM_022777486.1"/>
</dbReference>
<evidence type="ECO:0000313" key="4">
    <source>
        <dbReference type="Proteomes" id="UP000087766"/>
    </source>
</evidence>
<evidence type="ECO:0000259" key="3">
    <source>
        <dbReference type="PROSITE" id="PS50158"/>
    </source>
</evidence>
<organism evidence="4 5">
    <name type="scientific">Vigna radiata var. radiata</name>
    <name type="common">Mung bean</name>
    <name type="synonym">Phaseolus aureus</name>
    <dbReference type="NCBI Taxonomy" id="3916"/>
    <lineage>
        <taxon>Eukaryota</taxon>
        <taxon>Viridiplantae</taxon>
        <taxon>Streptophyta</taxon>
        <taxon>Embryophyta</taxon>
        <taxon>Tracheophyta</taxon>
        <taxon>Spermatophyta</taxon>
        <taxon>Magnoliopsida</taxon>
        <taxon>eudicotyledons</taxon>
        <taxon>Gunneridae</taxon>
        <taxon>Pentapetalae</taxon>
        <taxon>rosids</taxon>
        <taxon>fabids</taxon>
        <taxon>Fabales</taxon>
        <taxon>Fabaceae</taxon>
        <taxon>Papilionoideae</taxon>
        <taxon>50 kb inversion clade</taxon>
        <taxon>NPAAA clade</taxon>
        <taxon>indigoferoid/millettioid clade</taxon>
        <taxon>Phaseoleae</taxon>
        <taxon>Vigna</taxon>
    </lineage>
</organism>
<feature type="compositionally biased region" description="Acidic residues" evidence="2">
    <location>
        <begin position="87"/>
        <end position="103"/>
    </location>
</feature>
<dbReference type="AlphaFoldDB" id="A0A3Q0ESK7"/>
<dbReference type="Proteomes" id="UP000087766">
    <property type="component" value="Unplaced"/>
</dbReference>
<dbReference type="SUPFAM" id="SSF57756">
    <property type="entry name" value="Retrovirus zinc finger-like domains"/>
    <property type="match status" value="1"/>
</dbReference>
<accession>A0A3Q0ESK7</accession>
<dbReference type="InterPro" id="IPR001878">
    <property type="entry name" value="Znf_CCHC"/>
</dbReference>
<proteinExistence type="predicted"/>
<dbReference type="GO" id="GO:0008270">
    <property type="term" value="F:zinc ion binding"/>
    <property type="evidence" value="ECO:0007669"/>
    <property type="project" value="UniProtKB-KW"/>
</dbReference>
<feature type="domain" description="CCHC-type" evidence="3">
    <location>
        <begin position="43"/>
        <end position="58"/>
    </location>
</feature>
<dbReference type="SMART" id="SM00343">
    <property type="entry name" value="ZnF_C2HC"/>
    <property type="match status" value="1"/>
</dbReference>
<feature type="region of interest" description="Disordered" evidence="2">
    <location>
        <begin position="60"/>
        <end position="119"/>
    </location>
</feature>
<reference evidence="5" key="1">
    <citation type="submission" date="2025-08" db="UniProtKB">
        <authorList>
            <consortium name="RefSeq"/>
        </authorList>
    </citation>
    <scope>IDENTIFICATION</scope>
    <source>
        <tissue evidence="5">Leaf</tissue>
    </source>
</reference>
<dbReference type="OrthoDB" id="1932348at2759"/>
<evidence type="ECO:0000256" key="2">
    <source>
        <dbReference type="SAM" id="MobiDB-lite"/>
    </source>
</evidence>
<dbReference type="InterPro" id="IPR036875">
    <property type="entry name" value="Znf_CCHC_sf"/>
</dbReference>
<keyword evidence="1" id="KW-0862">Zinc</keyword>
<dbReference type="Gene3D" id="4.10.60.10">
    <property type="entry name" value="Zinc finger, CCHC-type"/>
    <property type="match status" value="1"/>
</dbReference>
<keyword evidence="4" id="KW-1185">Reference proteome</keyword>
<dbReference type="Pfam" id="PF00098">
    <property type="entry name" value="zf-CCHC"/>
    <property type="match status" value="1"/>
</dbReference>
<evidence type="ECO:0000313" key="5">
    <source>
        <dbReference type="RefSeq" id="XP_022633207.1"/>
    </source>
</evidence>
<dbReference type="GeneID" id="111241053"/>
<name>A0A3Q0ESK7_VIGRR</name>
<dbReference type="PROSITE" id="PS50158">
    <property type="entry name" value="ZF_CCHC"/>
    <property type="match status" value="1"/>
</dbReference>
<gene>
    <name evidence="5" type="primary">LOC111241053</name>
</gene>
<keyword evidence="1" id="KW-0863">Zinc-finger</keyword>
<keyword evidence="1" id="KW-0479">Metal-binding</keyword>
<dbReference type="KEGG" id="vra:111241053"/>
<evidence type="ECO:0000256" key="1">
    <source>
        <dbReference type="PROSITE-ProRule" id="PRU00047"/>
    </source>
</evidence>
<dbReference type="GO" id="GO:0003676">
    <property type="term" value="F:nucleic acid binding"/>
    <property type="evidence" value="ECO:0007669"/>
    <property type="project" value="InterPro"/>
</dbReference>
<feature type="compositionally biased region" description="Basic residues" evidence="2">
    <location>
        <begin position="61"/>
        <end position="76"/>
    </location>
</feature>
<protein>
    <submittedName>
        <fullName evidence="5">Uncharacterized protein LOC111241053</fullName>
    </submittedName>
</protein>